<keyword evidence="3 5" id="KW-1133">Transmembrane helix</keyword>
<dbReference type="AlphaFoldDB" id="A0A366HJ57"/>
<evidence type="ECO:0000259" key="6">
    <source>
        <dbReference type="Pfam" id="PF04932"/>
    </source>
</evidence>
<evidence type="ECO:0000256" key="2">
    <source>
        <dbReference type="ARBA" id="ARBA00022692"/>
    </source>
</evidence>
<feature type="transmembrane region" description="Helical" evidence="5">
    <location>
        <begin position="224"/>
        <end position="243"/>
    </location>
</feature>
<name>A0A366HJ57_9BURK</name>
<keyword evidence="4 5" id="KW-0472">Membrane</keyword>
<feature type="transmembrane region" description="Helical" evidence="5">
    <location>
        <begin position="151"/>
        <end position="171"/>
    </location>
</feature>
<dbReference type="PANTHER" id="PTHR37422">
    <property type="entry name" value="TEICHURONIC ACID BIOSYNTHESIS PROTEIN TUAE"/>
    <property type="match status" value="1"/>
</dbReference>
<feature type="transmembrane region" description="Helical" evidence="5">
    <location>
        <begin position="200"/>
        <end position="217"/>
    </location>
</feature>
<dbReference type="EMBL" id="QNRQ01000002">
    <property type="protein sequence ID" value="RBP41730.1"/>
    <property type="molecule type" value="Genomic_DNA"/>
</dbReference>
<accession>A0A366HJ57</accession>
<dbReference type="RefSeq" id="WP_113931988.1">
    <property type="nucleotide sequence ID" value="NZ_JACCEU010000002.1"/>
</dbReference>
<dbReference type="OrthoDB" id="8576060at2"/>
<evidence type="ECO:0000256" key="3">
    <source>
        <dbReference type="ARBA" id="ARBA00022989"/>
    </source>
</evidence>
<feature type="transmembrane region" description="Helical" evidence="5">
    <location>
        <begin position="391"/>
        <end position="406"/>
    </location>
</feature>
<dbReference type="InterPro" id="IPR007016">
    <property type="entry name" value="O-antigen_ligase-rel_domated"/>
</dbReference>
<proteinExistence type="predicted"/>
<feature type="transmembrane region" description="Helical" evidence="5">
    <location>
        <begin position="329"/>
        <end position="352"/>
    </location>
</feature>
<reference evidence="7 8" key="1">
    <citation type="submission" date="2018-06" db="EMBL/GenBank/DDBJ databases">
        <title>Genomic Encyclopedia of Type Strains, Phase IV (KMG-IV): sequencing the most valuable type-strain genomes for metagenomic binning, comparative biology and taxonomic classification.</title>
        <authorList>
            <person name="Goeker M."/>
        </authorList>
    </citation>
    <scope>NUCLEOTIDE SEQUENCE [LARGE SCALE GENOMIC DNA]</scope>
    <source>
        <strain evidence="7 8">DSM 25520</strain>
    </source>
</reference>
<comment type="caution">
    <text evidence="7">The sequence shown here is derived from an EMBL/GenBank/DDBJ whole genome shotgun (WGS) entry which is preliminary data.</text>
</comment>
<dbReference type="PANTHER" id="PTHR37422:SF17">
    <property type="entry name" value="O-ANTIGEN LIGASE"/>
    <property type="match status" value="1"/>
</dbReference>
<comment type="subcellular location">
    <subcellularLocation>
        <location evidence="1">Membrane</location>
        <topology evidence="1">Multi-pass membrane protein</topology>
    </subcellularLocation>
</comment>
<feature type="transmembrane region" description="Helical" evidence="5">
    <location>
        <begin position="112"/>
        <end position="131"/>
    </location>
</feature>
<evidence type="ECO:0000256" key="5">
    <source>
        <dbReference type="SAM" id="Phobius"/>
    </source>
</evidence>
<dbReference type="Pfam" id="PF04932">
    <property type="entry name" value="Wzy_C"/>
    <property type="match status" value="1"/>
</dbReference>
<dbReference type="GO" id="GO:0016874">
    <property type="term" value="F:ligase activity"/>
    <property type="evidence" value="ECO:0007669"/>
    <property type="project" value="UniProtKB-KW"/>
</dbReference>
<feature type="transmembrane region" description="Helical" evidence="5">
    <location>
        <begin position="62"/>
        <end position="81"/>
    </location>
</feature>
<dbReference type="InterPro" id="IPR051533">
    <property type="entry name" value="WaaL-like"/>
</dbReference>
<sequence length="425" mass="47095">MKTHLYQNRAWSTIASVAVFLLYALTYIVPSGYSYGAVLLFLTSLGYLTTKPNWKLSAEDKALIYIFLSIFIIALVAFIIHSNEPKTVDQASRYLLFVPILLLLLKMPPHQWAIWAGIAVGSISAAAFATWQRYGLGIDRPDGFMTSAIPFGDISLMAGILCLPGMFWANAQTTYTRAWRILAVGFLAGLYTSILSGSRGGWLAIPLVIVLLCIAFLKRKGLKQTIISIVLVIAALGVVFTALQDKVIARYDIAVIQINDYAQHRDANTSVGIRLEAWRAAVINIAERPILGWSYKDYAARLQELAAEKKTSQSITELANTHNNYLEVWLHQGIFGLLALLAMFIVPFWFFCKRLRSPNANVQALAVGGASLLVSFFIFGLTQVILGRNNGVIFFGLSLVIFWACMRNEEKKAAEQLSNTPVSQQ</sequence>
<feature type="transmembrane region" description="Helical" evidence="5">
    <location>
        <begin position="364"/>
        <end position="385"/>
    </location>
</feature>
<protein>
    <submittedName>
        <fullName evidence="7">O-antigen ligase</fullName>
    </submittedName>
</protein>
<evidence type="ECO:0000313" key="8">
    <source>
        <dbReference type="Proteomes" id="UP000253628"/>
    </source>
</evidence>
<gene>
    <name evidence="7" type="ORF">DFR37_102109</name>
</gene>
<feature type="transmembrane region" description="Helical" evidence="5">
    <location>
        <begin position="178"/>
        <end position="194"/>
    </location>
</feature>
<evidence type="ECO:0000313" key="7">
    <source>
        <dbReference type="EMBL" id="RBP41730.1"/>
    </source>
</evidence>
<evidence type="ECO:0000256" key="1">
    <source>
        <dbReference type="ARBA" id="ARBA00004141"/>
    </source>
</evidence>
<evidence type="ECO:0000256" key="4">
    <source>
        <dbReference type="ARBA" id="ARBA00023136"/>
    </source>
</evidence>
<feature type="transmembrane region" description="Helical" evidence="5">
    <location>
        <begin position="87"/>
        <end position="105"/>
    </location>
</feature>
<dbReference type="GO" id="GO:0016020">
    <property type="term" value="C:membrane"/>
    <property type="evidence" value="ECO:0007669"/>
    <property type="project" value="UniProtKB-SubCell"/>
</dbReference>
<keyword evidence="8" id="KW-1185">Reference proteome</keyword>
<feature type="domain" description="O-antigen ligase-related" evidence="6">
    <location>
        <begin position="185"/>
        <end position="341"/>
    </location>
</feature>
<keyword evidence="7" id="KW-0436">Ligase</keyword>
<keyword evidence="2 5" id="KW-0812">Transmembrane</keyword>
<organism evidence="7 8">
    <name type="scientific">Eoetvoesiella caeni</name>
    <dbReference type="NCBI Taxonomy" id="645616"/>
    <lineage>
        <taxon>Bacteria</taxon>
        <taxon>Pseudomonadati</taxon>
        <taxon>Pseudomonadota</taxon>
        <taxon>Betaproteobacteria</taxon>
        <taxon>Burkholderiales</taxon>
        <taxon>Alcaligenaceae</taxon>
        <taxon>Eoetvoesiella</taxon>
    </lineage>
</organism>
<dbReference type="Proteomes" id="UP000253628">
    <property type="component" value="Unassembled WGS sequence"/>
</dbReference>